<keyword evidence="4 12" id="KW-0238">DNA-binding</keyword>
<feature type="region of interest" description="Disordered" evidence="14">
    <location>
        <begin position="225"/>
        <end position="312"/>
    </location>
</feature>
<evidence type="ECO:0000259" key="15">
    <source>
        <dbReference type="PROSITE" id="PS50071"/>
    </source>
</evidence>
<comment type="caution">
    <text evidence="16">The sequence shown here is derived from an EMBL/GenBank/DDBJ whole genome shotgun (WGS) entry which is preliminary data.</text>
</comment>
<evidence type="ECO:0000256" key="11">
    <source>
        <dbReference type="ARBA" id="ARBA00078248"/>
    </source>
</evidence>
<dbReference type="InterPro" id="IPR050649">
    <property type="entry name" value="Paired_Homeobox_TFs"/>
</dbReference>
<accession>A0A8S1D144</accession>
<evidence type="ECO:0000256" key="2">
    <source>
        <dbReference type="ARBA" id="ARBA00022473"/>
    </source>
</evidence>
<comment type="subunit">
    <text evidence="9">Interacts with RGMB.</text>
</comment>
<dbReference type="InterPro" id="IPR009057">
    <property type="entry name" value="Homeodomain-like_sf"/>
</dbReference>
<dbReference type="CDD" id="cd00086">
    <property type="entry name" value="homeodomain"/>
    <property type="match status" value="1"/>
</dbReference>
<evidence type="ECO:0000256" key="14">
    <source>
        <dbReference type="SAM" id="MobiDB-lite"/>
    </source>
</evidence>
<evidence type="ECO:0000256" key="12">
    <source>
        <dbReference type="PROSITE-ProRule" id="PRU00108"/>
    </source>
</evidence>
<keyword evidence="2" id="KW-0217">Developmental protein</keyword>
<evidence type="ECO:0000256" key="3">
    <source>
        <dbReference type="ARBA" id="ARBA00023015"/>
    </source>
</evidence>
<evidence type="ECO:0000256" key="7">
    <source>
        <dbReference type="ARBA" id="ARBA00023242"/>
    </source>
</evidence>
<dbReference type="Gene3D" id="1.10.10.60">
    <property type="entry name" value="Homeodomain-like"/>
    <property type="match status" value="1"/>
</dbReference>
<evidence type="ECO:0000256" key="10">
    <source>
        <dbReference type="ARBA" id="ARBA00070091"/>
    </source>
</evidence>
<keyword evidence="5 12" id="KW-0371">Homeobox</keyword>
<feature type="compositionally biased region" description="Low complexity" evidence="14">
    <location>
        <begin position="67"/>
        <end position="85"/>
    </location>
</feature>
<feature type="compositionally biased region" description="Basic and acidic residues" evidence="14">
    <location>
        <begin position="225"/>
        <end position="242"/>
    </location>
</feature>
<dbReference type="OrthoDB" id="6159439at2759"/>
<dbReference type="GO" id="GO:0000981">
    <property type="term" value="F:DNA-binding transcription factor activity, RNA polymerase II-specific"/>
    <property type="evidence" value="ECO:0007669"/>
    <property type="project" value="InterPro"/>
</dbReference>
<feature type="region of interest" description="Disordered" evidence="14">
    <location>
        <begin position="50"/>
        <end position="85"/>
    </location>
</feature>
<keyword evidence="7 12" id="KW-0539">Nucleus</keyword>
<dbReference type="FunFam" id="1.10.10.60:FF:000126">
    <property type="entry name" value="dorsal root ganglia homeobox protein-like"/>
    <property type="match status" value="1"/>
</dbReference>
<evidence type="ECO:0000313" key="16">
    <source>
        <dbReference type="EMBL" id="CAB3374041.1"/>
    </source>
</evidence>
<gene>
    <name evidence="16" type="ORF">CLODIP_2_CD13794</name>
</gene>
<dbReference type="PROSITE" id="PS00027">
    <property type="entry name" value="HOMEOBOX_1"/>
    <property type="match status" value="1"/>
</dbReference>
<name>A0A8S1D144_9INSE</name>
<feature type="domain" description="Homeobox" evidence="15">
    <location>
        <begin position="165"/>
        <end position="225"/>
    </location>
</feature>
<dbReference type="AlphaFoldDB" id="A0A8S1D144"/>
<proteinExistence type="predicted"/>
<dbReference type="Proteomes" id="UP000494165">
    <property type="component" value="Unassembled WGS sequence"/>
</dbReference>
<comment type="function">
    <text evidence="8">Transcription factor required for the formation of correct projections from nociceptive sensory neurons to the dorsal horn of the spinal cord and normal perception of pain.</text>
</comment>
<reference evidence="16 17" key="1">
    <citation type="submission" date="2020-04" db="EMBL/GenBank/DDBJ databases">
        <authorList>
            <person name="Alioto T."/>
            <person name="Alioto T."/>
            <person name="Gomez Garrido J."/>
        </authorList>
    </citation>
    <scope>NUCLEOTIDE SEQUENCE [LARGE SCALE GENOMIC DNA]</scope>
</reference>
<feature type="compositionally biased region" description="Low complexity" evidence="14">
    <location>
        <begin position="259"/>
        <end position="271"/>
    </location>
</feature>
<evidence type="ECO:0000256" key="1">
    <source>
        <dbReference type="ARBA" id="ARBA00004123"/>
    </source>
</evidence>
<dbReference type="Pfam" id="PF00046">
    <property type="entry name" value="Homeodomain"/>
    <property type="match status" value="1"/>
</dbReference>
<keyword evidence="3" id="KW-0805">Transcription regulation</keyword>
<evidence type="ECO:0000313" key="17">
    <source>
        <dbReference type="Proteomes" id="UP000494165"/>
    </source>
</evidence>
<evidence type="ECO:0000256" key="8">
    <source>
        <dbReference type="ARBA" id="ARBA00058719"/>
    </source>
</evidence>
<evidence type="ECO:0000256" key="9">
    <source>
        <dbReference type="ARBA" id="ARBA00064347"/>
    </source>
</evidence>
<dbReference type="SMART" id="SM00389">
    <property type="entry name" value="HOX"/>
    <property type="match status" value="1"/>
</dbReference>
<dbReference type="GO" id="GO:0005634">
    <property type="term" value="C:nucleus"/>
    <property type="evidence" value="ECO:0007669"/>
    <property type="project" value="UniProtKB-SubCell"/>
</dbReference>
<sequence length="377" mass="41574">MWAGKRVEAAAFRNQRLMKGVSRHGPLRSPAAAAEVGPVAAVELNNPSSAASAVAAPPPPAILQTQSPTPSAAAAAAAPGSEASNPLWWPPPSRYNSIFIPLPTSQSAKIAGTQQRNMFCYHCPPSLHPSSAPRLPALEYPFTPTHPYTSYSYHPAIHEDTFVRRKQRRNRTTFTLQQLEELENAFAQTHYPDVFTREDLAMKINLTEARVQVWFQNRRAKWRKAERLKEEQRKRDEQDKSKPITSEKSISDKTEDLCSGASSRSANSSPAVMTNATEDPRRPGSASDHDIDDDDSHGAEVGSRAAASPSYSHRRDFDKNAYLLLWLAGAHARCCSAEVEKPSPRKPKCSLSDTSGEGAFGRQLYALASGWFRQIVR</sequence>
<dbReference type="PANTHER" id="PTHR24329">
    <property type="entry name" value="HOMEOBOX PROTEIN ARISTALESS"/>
    <property type="match status" value="1"/>
</dbReference>
<evidence type="ECO:0000256" key="4">
    <source>
        <dbReference type="ARBA" id="ARBA00023125"/>
    </source>
</evidence>
<dbReference type="EMBL" id="CADEPI010000093">
    <property type="protein sequence ID" value="CAB3374041.1"/>
    <property type="molecule type" value="Genomic_DNA"/>
</dbReference>
<keyword evidence="6" id="KW-0804">Transcription</keyword>
<organism evidence="16 17">
    <name type="scientific">Cloeon dipterum</name>
    <dbReference type="NCBI Taxonomy" id="197152"/>
    <lineage>
        <taxon>Eukaryota</taxon>
        <taxon>Metazoa</taxon>
        <taxon>Ecdysozoa</taxon>
        <taxon>Arthropoda</taxon>
        <taxon>Hexapoda</taxon>
        <taxon>Insecta</taxon>
        <taxon>Pterygota</taxon>
        <taxon>Palaeoptera</taxon>
        <taxon>Ephemeroptera</taxon>
        <taxon>Pisciforma</taxon>
        <taxon>Baetidae</taxon>
        <taxon>Cloeon</taxon>
    </lineage>
</organism>
<comment type="subcellular location">
    <subcellularLocation>
        <location evidence="1 12 13">Nucleus</location>
    </subcellularLocation>
</comment>
<evidence type="ECO:0000256" key="6">
    <source>
        <dbReference type="ARBA" id="ARBA00023163"/>
    </source>
</evidence>
<dbReference type="SUPFAM" id="SSF46689">
    <property type="entry name" value="Homeodomain-like"/>
    <property type="match status" value="1"/>
</dbReference>
<dbReference type="PANTHER" id="PTHR24329:SF543">
    <property type="entry name" value="FI01017P-RELATED"/>
    <property type="match status" value="1"/>
</dbReference>
<keyword evidence="17" id="KW-1185">Reference proteome</keyword>
<feature type="DNA-binding region" description="Homeobox" evidence="12">
    <location>
        <begin position="167"/>
        <end position="226"/>
    </location>
</feature>
<dbReference type="PROSITE" id="PS50071">
    <property type="entry name" value="HOMEOBOX_2"/>
    <property type="match status" value="1"/>
</dbReference>
<dbReference type="GO" id="GO:0000977">
    <property type="term" value="F:RNA polymerase II transcription regulatory region sequence-specific DNA binding"/>
    <property type="evidence" value="ECO:0007669"/>
    <property type="project" value="TreeGrafter"/>
</dbReference>
<protein>
    <recommendedName>
        <fullName evidence="10">Dorsal root ganglia homeobox protein</fullName>
    </recommendedName>
    <alternativeName>
        <fullName evidence="11">Paired-related homeobox protein-like 1</fullName>
    </alternativeName>
</protein>
<dbReference type="InterPro" id="IPR001356">
    <property type="entry name" value="HD"/>
</dbReference>
<evidence type="ECO:0000256" key="5">
    <source>
        <dbReference type="ARBA" id="ARBA00023155"/>
    </source>
</evidence>
<evidence type="ECO:0000256" key="13">
    <source>
        <dbReference type="RuleBase" id="RU000682"/>
    </source>
</evidence>
<dbReference type="InterPro" id="IPR017970">
    <property type="entry name" value="Homeobox_CS"/>
</dbReference>